<sequence length="347" mass="38760">MGRMMANLLIGKLDGKKWHPPHLISVKALEKVDSGTMARFVNEGLVRDEFAQVDKLISKTKQVFLKAPQRLSVYREMCPGLSIAPRPVLTRWTTWITAVSFYWEHFEALKAVVNSFNSDDAVCIKECQLTFNNSVWQDLAYIHSNFGQLATAITKLETQGMTIFDAMDVFAGVHNQMDNVYGEKANEIRKKFADIVAKNHGIEKQRLEPPPLSEFGGTGAADLEAEDRDSKIWMLCRSKLEPESRSKLEEVFSELTGGAQPNIGAIAGQHQLPPVLHLPFGGGGGPADQEVEDRLLPAKKGSKMWTLGRSKLEAEGRSKLEAERRSKLEALGRSKMLARAAERRSRR</sequence>
<organism evidence="2 3">
    <name type="scientific">Heterodera trifolii</name>
    <dbReference type="NCBI Taxonomy" id="157864"/>
    <lineage>
        <taxon>Eukaryota</taxon>
        <taxon>Metazoa</taxon>
        <taxon>Ecdysozoa</taxon>
        <taxon>Nematoda</taxon>
        <taxon>Chromadorea</taxon>
        <taxon>Rhabditida</taxon>
        <taxon>Tylenchina</taxon>
        <taxon>Tylenchomorpha</taxon>
        <taxon>Tylenchoidea</taxon>
        <taxon>Heteroderidae</taxon>
        <taxon>Heteroderinae</taxon>
        <taxon>Heterodera</taxon>
    </lineage>
</organism>
<dbReference type="AlphaFoldDB" id="A0ABD2I9U1"/>
<gene>
    <name evidence="2" type="ORF">niasHT_032070</name>
</gene>
<feature type="compositionally biased region" description="Basic and acidic residues" evidence="1">
    <location>
        <begin position="314"/>
        <end position="332"/>
    </location>
</feature>
<accession>A0ABD2I9U1</accession>
<evidence type="ECO:0000313" key="2">
    <source>
        <dbReference type="EMBL" id="KAL3075867.1"/>
    </source>
</evidence>
<protein>
    <submittedName>
        <fullName evidence="2">Uncharacterized protein</fullName>
    </submittedName>
</protein>
<proteinExistence type="predicted"/>
<reference evidence="2 3" key="1">
    <citation type="submission" date="2024-10" db="EMBL/GenBank/DDBJ databases">
        <authorList>
            <person name="Kim D."/>
        </authorList>
    </citation>
    <scope>NUCLEOTIDE SEQUENCE [LARGE SCALE GENOMIC DNA]</scope>
    <source>
        <strain evidence="2">BH-2024</strain>
    </source>
</reference>
<evidence type="ECO:0000256" key="1">
    <source>
        <dbReference type="SAM" id="MobiDB-lite"/>
    </source>
</evidence>
<evidence type="ECO:0000313" key="3">
    <source>
        <dbReference type="Proteomes" id="UP001620626"/>
    </source>
</evidence>
<dbReference type="EMBL" id="JBICBT010001268">
    <property type="protein sequence ID" value="KAL3075867.1"/>
    <property type="molecule type" value="Genomic_DNA"/>
</dbReference>
<dbReference type="Proteomes" id="UP001620626">
    <property type="component" value="Unassembled WGS sequence"/>
</dbReference>
<feature type="region of interest" description="Disordered" evidence="1">
    <location>
        <begin position="314"/>
        <end position="347"/>
    </location>
</feature>
<name>A0ABD2I9U1_9BILA</name>
<comment type="caution">
    <text evidence="2">The sequence shown here is derived from an EMBL/GenBank/DDBJ whole genome shotgun (WGS) entry which is preliminary data.</text>
</comment>
<keyword evidence="3" id="KW-1185">Reference proteome</keyword>